<keyword evidence="7 8" id="KW-0472">Membrane</keyword>
<dbReference type="Gene3D" id="1.50.40.10">
    <property type="entry name" value="Mitochondrial carrier domain"/>
    <property type="match status" value="1"/>
</dbReference>
<feature type="repeat" description="Solcar" evidence="8">
    <location>
        <begin position="102"/>
        <end position="189"/>
    </location>
</feature>
<keyword evidence="3 9" id="KW-0813">Transport</keyword>
<evidence type="ECO:0000256" key="5">
    <source>
        <dbReference type="ARBA" id="ARBA00022737"/>
    </source>
</evidence>
<dbReference type="GO" id="GO:0071422">
    <property type="term" value="P:succinate transmembrane transport"/>
    <property type="evidence" value="ECO:0000318"/>
    <property type="project" value="GO_Central"/>
</dbReference>
<evidence type="ECO:0000256" key="9">
    <source>
        <dbReference type="RuleBase" id="RU000488"/>
    </source>
</evidence>
<dbReference type="GO" id="GO:0015140">
    <property type="term" value="F:malate transmembrane transporter activity"/>
    <property type="evidence" value="ECO:0000318"/>
    <property type="project" value="GO_Central"/>
</dbReference>
<keyword evidence="11" id="KW-1185">Reference proteome</keyword>
<feature type="repeat" description="Solcar" evidence="8">
    <location>
        <begin position="6"/>
        <end position="90"/>
    </location>
</feature>
<evidence type="ECO:0000256" key="7">
    <source>
        <dbReference type="ARBA" id="ARBA00023136"/>
    </source>
</evidence>
<evidence type="ECO:0000313" key="10">
    <source>
        <dbReference type="EMBL" id="EDV27331.1"/>
    </source>
</evidence>
<dbReference type="GO" id="GO:0015729">
    <property type="term" value="P:oxaloacetate transport"/>
    <property type="evidence" value="ECO:0000318"/>
    <property type="project" value="GO_Central"/>
</dbReference>
<comment type="similarity">
    <text evidence="2 9">Belongs to the mitochondrial carrier (TC 2.A.29) family.</text>
</comment>
<dbReference type="GO" id="GO:0015116">
    <property type="term" value="F:sulfate transmembrane transporter activity"/>
    <property type="evidence" value="ECO:0000318"/>
    <property type="project" value="GO_Central"/>
</dbReference>
<dbReference type="PANTHER" id="PTHR45618">
    <property type="entry name" value="MITOCHONDRIAL DICARBOXYLATE CARRIER-RELATED"/>
    <property type="match status" value="1"/>
</dbReference>
<dbReference type="RefSeq" id="XP_002109165.1">
    <property type="nucleotide sequence ID" value="XM_002109129.1"/>
</dbReference>
<dbReference type="OrthoDB" id="448427at2759"/>
<dbReference type="InParanoid" id="B3RMT7"/>
<evidence type="ECO:0000256" key="3">
    <source>
        <dbReference type="ARBA" id="ARBA00022448"/>
    </source>
</evidence>
<dbReference type="STRING" id="10228.B3RMT7"/>
<dbReference type="Proteomes" id="UP000009022">
    <property type="component" value="Unassembled WGS sequence"/>
</dbReference>
<dbReference type="AlphaFoldDB" id="B3RMT7"/>
<dbReference type="GO" id="GO:0016020">
    <property type="term" value="C:membrane"/>
    <property type="evidence" value="ECO:0007669"/>
    <property type="project" value="UniProtKB-SubCell"/>
</dbReference>
<dbReference type="HOGENOM" id="CLU_015166_14_1_1"/>
<reference evidence="10 11" key="1">
    <citation type="journal article" date="2008" name="Nature">
        <title>The Trichoplax genome and the nature of placozoans.</title>
        <authorList>
            <person name="Srivastava M."/>
            <person name="Begovic E."/>
            <person name="Chapman J."/>
            <person name="Putnam N.H."/>
            <person name="Hellsten U."/>
            <person name="Kawashima T."/>
            <person name="Kuo A."/>
            <person name="Mitros T."/>
            <person name="Salamov A."/>
            <person name="Carpenter M.L."/>
            <person name="Signorovitch A.Y."/>
            <person name="Moreno M.A."/>
            <person name="Kamm K."/>
            <person name="Grimwood J."/>
            <person name="Schmutz J."/>
            <person name="Shapiro H."/>
            <person name="Grigoriev I.V."/>
            <person name="Buss L.W."/>
            <person name="Schierwater B."/>
            <person name="Dellaporta S.L."/>
            <person name="Rokhsar D.S."/>
        </authorList>
    </citation>
    <scope>NUCLEOTIDE SEQUENCE [LARGE SCALE GENOMIC DNA]</scope>
    <source>
        <strain evidence="10 11">Grell-BS-1999</strain>
    </source>
</reference>
<dbReference type="GO" id="GO:0015117">
    <property type="term" value="F:thiosulfate transmembrane transporter activity"/>
    <property type="evidence" value="ECO:0000318"/>
    <property type="project" value="GO_Central"/>
</dbReference>
<organism evidence="10 11">
    <name type="scientific">Trichoplax adhaerens</name>
    <name type="common">Trichoplax reptans</name>
    <dbReference type="NCBI Taxonomy" id="10228"/>
    <lineage>
        <taxon>Eukaryota</taxon>
        <taxon>Metazoa</taxon>
        <taxon>Placozoa</taxon>
        <taxon>Uniplacotomia</taxon>
        <taxon>Trichoplacea</taxon>
        <taxon>Trichoplacidae</taxon>
        <taxon>Trichoplax</taxon>
    </lineage>
</organism>
<dbReference type="GO" id="GO:1902358">
    <property type="term" value="P:sulfate transmembrane transport"/>
    <property type="evidence" value="ECO:0000318"/>
    <property type="project" value="GO_Central"/>
</dbReference>
<dbReference type="GeneID" id="6750957"/>
<dbReference type="EMBL" id="DS985242">
    <property type="protein sequence ID" value="EDV27331.1"/>
    <property type="molecule type" value="Genomic_DNA"/>
</dbReference>
<evidence type="ECO:0000313" key="11">
    <source>
        <dbReference type="Proteomes" id="UP000009022"/>
    </source>
</evidence>
<dbReference type="InterPro" id="IPR002067">
    <property type="entry name" value="MCP"/>
</dbReference>
<dbReference type="GO" id="GO:0015709">
    <property type="term" value="P:thiosulfate transport"/>
    <property type="evidence" value="ECO:0000318"/>
    <property type="project" value="GO_Central"/>
</dbReference>
<name>B3RMT7_TRIAD</name>
<dbReference type="PhylomeDB" id="B3RMT7"/>
<evidence type="ECO:0000256" key="4">
    <source>
        <dbReference type="ARBA" id="ARBA00022692"/>
    </source>
</evidence>
<feature type="repeat" description="Solcar" evidence="8">
    <location>
        <begin position="198"/>
        <end position="282"/>
    </location>
</feature>
<evidence type="ECO:0000256" key="6">
    <source>
        <dbReference type="ARBA" id="ARBA00022989"/>
    </source>
</evidence>
<evidence type="ECO:0000256" key="1">
    <source>
        <dbReference type="ARBA" id="ARBA00004141"/>
    </source>
</evidence>
<dbReference type="InterPro" id="IPR018108">
    <property type="entry name" value="MCP_transmembrane"/>
</dbReference>
<evidence type="ECO:0000256" key="8">
    <source>
        <dbReference type="PROSITE-ProRule" id="PRU00282"/>
    </source>
</evidence>
<evidence type="ECO:0000256" key="2">
    <source>
        <dbReference type="ARBA" id="ARBA00006375"/>
    </source>
</evidence>
<dbReference type="PROSITE" id="PS50920">
    <property type="entry name" value="SOLCAR"/>
    <property type="match status" value="3"/>
</dbReference>
<evidence type="ECO:0008006" key="12">
    <source>
        <dbReference type="Google" id="ProtNLM"/>
    </source>
</evidence>
<comment type="subcellular location">
    <subcellularLocation>
        <location evidence="1">Membrane</location>
        <topology evidence="1">Multi-pass membrane protein</topology>
    </subcellularLocation>
</comment>
<sequence>MPNQGPRKVAAWYDGGLAGAAAACFTHPLDLVKVHLQTQQQASMGASRMAINVVKTDGITALYTGLSASVMRQLTYSTARFAIYDYLKTKFQHGNDPLPFIQKIGIAAVGGAVGGIVGNPADMVNVRMQNDVKIPKENRRNYRHVFDGLRRVAAEEGVPKWFTGVTMTASRAILMTIAQVAVYDQAKQMLLTTGYFVDNPITHFTASTIAGTVATTITQPTDVMKTRLMNAKPGEFRSIFHCILFTAKSGPLSFFKGYVPAWVRLAPHTILTFLFYEQIRRINGYIYTEK</sequence>
<dbReference type="GO" id="GO:0035435">
    <property type="term" value="P:phosphate ion transmembrane transport"/>
    <property type="evidence" value="ECO:0000318"/>
    <property type="project" value="GO_Central"/>
</dbReference>
<dbReference type="GO" id="GO:0015131">
    <property type="term" value="F:oxaloacetate transmembrane transporter activity"/>
    <property type="evidence" value="ECO:0000318"/>
    <property type="project" value="GO_Central"/>
</dbReference>
<dbReference type="GO" id="GO:0071423">
    <property type="term" value="P:malate transmembrane transport"/>
    <property type="evidence" value="ECO:0000318"/>
    <property type="project" value="GO_Central"/>
</dbReference>
<dbReference type="InterPro" id="IPR050391">
    <property type="entry name" value="Mito_Metabolite_Transporter"/>
</dbReference>
<keyword evidence="6" id="KW-1133">Transmembrane helix</keyword>
<dbReference type="Pfam" id="PF00153">
    <property type="entry name" value="Mito_carr"/>
    <property type="match status" value="3"/>
</dbReference>
<keyword evidence="5" id="KW-0677">Repeat</keyword>
<proteinExistence type="inferred from homology"/>
<dbReference type="PRINTS" id="PR00926">
    <property type="entry name" value="MITOCARRIER"/>
</dbReference>
<protein>
    <recommendedName>
        <fullName evidence="12">Mitochondrial dicarboxylate carrier</fullName>
    </recommendedName>
</protein>
<gene>
    <name evidence="10" type="ORF">TRIADDRAFT_21144</name>
</gene>
<dbReference type="SUPFAM" id="SSF103506">
    <property type="entry name" value="Mitochondrial carrier"/>
    <property type="match status" value="1"/>
</dbReference>
<dbReference type="FunCoup" id="B3RMT7">
    <property type="interactions" value="501"/>
</dbReference>
<dbReference type="InterPro" id="IPR023395">
    <property type="entry name" value="MCP_dom_sf"/>
</dbReference>
<dbReference type="GO" id="GO:0015141">
    <property type="term" value="F:succinate transmembrane transporter activity"/>
    <property type="evidence" value="ECO:0000318"/>
    <property type="project" value="GO_Central"/>
</dbReference>
<accession>B3RMT7</accession>
<keyword evidence="4 8" id="KW-0812">Transmembrane</keyword>
<dbReference type="eggNOG" id="KOG0759">
    <property type="taxonomic scope" value="Eukaryota"/>
</dbReference>
<dbReference type="CTD" id="6750957"/>
<dbReference type="KEGG" id="tad:TRIADDRAFT_21144"/>
<dbReference type="OMA" id="TTRFGAY"/>